<organism evidence="1 2">
    <name type="scientific">Meloidogyne enterolobii</name>
    <name type="common">Root-knot nematode worm</name>
    <name type="synonym">Meloidogyne mayaguensis</name>
    <dbReference type="NCBI Taxonomy" id="390850"/>
    <lineage>
        <taxon>Eukaryota</taxon>
        <taxon>Metazoa</taxon>
        <taxon>Ecdysozoa</taxon>
        <taxon>Nematoda</taxon>
        <taxon>Chromadorea</taxon>
        <taxon>Rhabditida</taxon>
        <taxon>Tylenchina</taxon>
        <taxon>Tylenchomorpha</taxon>
        <taxon>Tylenchoidea</taxon>
        <taxon>Meloidogynidae</taxon>
        <taxon>Meloidogyninae</taxon>
        <taxon>Meloidogyne</taxon>
    </lineage>
</organism>
<dbReference type="Proteomes" id="UP001497535">
    <property type="component" value="Unassembled WGS sequence"/>
</dbReference>
<sequence>MRFLLVFSRHLFLLFLQQFSPSSVSSDHPSPPLSPNRPTPTHKTATHQSFPAPPTHFPTTSPSLTPNHFAPQQHTSTSFFIRSPQHFPPFFPFLLHHSPHFFLLSTAPDRSTNSSADNIVSPKIYTFTNNHLLFYPSFPYNSPTNTASVVGPLFSLHPLCPSSAPSAAFPLVRRRRRVLMQLGPLPGVGVLSLQFVTLRNLGFLFFLLDL</sequence>
<comment type="caution">
    <text evidence="1">The sequence shown here is derived from an EMBL/GenBank/DDBJ whole genome shotgun (WGS) entry which is preliminary data.</text>
</comment>
<reference evidence="1" key="1">
    <citation type="submission" date="2023-11" db="EMBL/GenBank/DDBJ databases">
        <authorList>
            <person name="Poullet M."/>
        </authorList>
    </citation>
    <scope>NUCLEOTIDE SEQUENCE</scope>
    <source>
        <strain evidence="1">E1834</strain>
    </source>
</reference>
<proteinExistence type="predicted"/>
<keyword evidence="2" id="KW-1185">Reference proteome</keyword>
<accession>A0ACB0XQA9</accession>
<name>A0ACB0XQA9_MELEN</name>
<protein>
    <submittedName>
        <fullName evidence="1">Uncharacterized protein</fullName>
    </submittedName>
</protein>
<dbReference type="EMBL" id="CAVMJV010000002">
    <property type="protein sequence ID" value="CAK5012659.1"/>
    <property type="molecule type" value="Genomic_DNA"/>
</dbReference>
<evidence type="ECO:0000313" key="2">
    <source>
        <dbReference type="Proteomes" id="UP001497535"/>
    </source>
</evidence>
<gene>
    <name evidence="1" type="ORF">MENTE1834_LOCUS2188</name>
</gene>
<evidence type="ECO:0000313" key="1">
    <source>
        <dbReference type="EMBL" id="CAK5012659.1"/>
    </source>
</evidence>